<keyword evidence="14 16" id="KW-0961">Cell wall biogenesis/degradation</keyword>
<evidence type="ECO:0000256" key="8">
    <source>
        <dbReference type="ARBA" id="ARBA00022827"/>
    </source>
</evidence>
<evidence type="ECO:0000256" key="10">
    <source>
        <dbReference type="ARBA" id="ARBA00022960"/>
    </source>
</evidence>
<comment type="caution">
    <text evidence="18">The sequence shown here is derived from an EMBL/GenBank/DDBJ whole genome shotgun (WGS) entry which is preliminary data.</text>
</comment>
<evidence type="ECO:0000256" key="4">
    <source>
        <dbReference type="ARBA" id="ARBA00004752"/>
    </source>
</evidence>
<dbReference type="GO" id="GO:0071555">
    <property type="term" value="P:cell wall organization"/>
    <property type="evidence" value="ECO:0007669"/>
    <property type="project" value="UniProtKB-KW"/>
</dbReference>
<dbReference type="InterPro" id="IPR036635">
    <property type="entry name" value="MurB_C_sf"/>
</dbReference>
<evidence type="ECO:0000256" key="2">
    <source>
        <dbReference type="ARBA" id="ARBA00003921"/>
    </source>
</evidence>
<dbReference type="Pfam" id="PF01565">
    <property type="entry name" value="FAD_binding_4"/>
    <property type="match status" value="1"/>
</dbReference>
<comment type="pathway">
    <text evidence="4 16">Cell wall biogenesis; peptidoglycan biosynthesis.</text>
</comment>
<evidence type="ECO:0000256" key="9">
    <source>
        <dbReference type="ARBA" id="ARBA00022857"/>
    </source>
</evidence>
<evidence type="ECO:0000256" key="14">
    <source>
        <dbReference type="ARBA" id="ARBA00023316"/>
    </source>
</evidence>
<name>A0A2M6P0W1_9BACT</name>
<feature type="active site" description="Proton donor" evidence="16">
    <location>
        <position position="219"/>
    </location>
</feature>
<dbReference type="PANTHER" id="PTHR21071">
    <property type="entry name" value="UDP-N-ACETYLENOLPYRUVOYLGLUCOSAMINE REDUCTASE"/>
    <property type="match status" value="1"/>
</dbReference>
<evidence type="ECO:0000256" key="5">
    <source>
        <dbReference type="ARBA" id="ARBA00022490"/>
    </source>
</evidence>
<evidence type="ECO:0000256" key="15">
    <source>
        <dbReference type="ARBA" id="ARBA00048914"/>
    </source>
</evidence>
<evidence type="ECO:0000256" key="12">
    <source>
        <dbReference type="ARBA" id="ARBA00023002"/>
    </source>
</evidence>
<comment type="function">
    <text evidence="2 16">Cell wall formation.</text>
</comment>
<dbReference type="Gene3D" id="3.90.78.10">
    <property type="entry name" value="UDP-N-acetylenolpyruvoylglucosamine reductase, C-terminal domain"/>
    <property type="match status" value="1"/>
</dbReference>
<evidence type="ECO:0000256" key="3">
    <source>
        <dbReference type="ARBA" id="ARBA00004496"/>
    </source>
</evidence>
<keyword evidence="10 16" id="KW-0133">Cell shape</keyword>
<dbReference type="InterPro" id="IPR006094">
    <property type="entry name" value="Oxid_FAD_bind_N"/>
</dbReference>
<feature type="active site" evidence="16">
    <location>
        <position position="311"/>
    </location>
</feature>
<evidence type="ECO:0000313" key="19">
    <source>
        <dbReference type="Proteomes" id="UP000228528"/>
    </source>
</evidence>
<organism evidence="18 19">
    <name type="scientific">Candidatus Magasanikbacteria bacterium CG10_big_fil_rev_8_21_14_0_10_38_6</name>
    <dbReference type="NCBI Taxonomy" id="1974647"/>
    <lineage>
        <taxon>Bacteria</taxon>
        <taxon>Candidatus Magasanikiibacteriota</taxon>
    </lineage>
</organism>
<accession>A0A2M6P0W1</accession>
<comment type="subcellular location">
    <subcellularLocation>
        <location evidence="3 16">Cytoplasm</location>
    </subcellularLocation>
</comment>
<dbReference type="Pfam" id="PF02873">
    <property type="entry name" value="MurB_C"/>
    <property type="match status" value="1"/>
</dbReference>
<dbReference type="GO" id="GO:0008762">
    <property type="term" value="F:UDP-N-acetylmuramate dehydrogenase activity"/>
    <property type="evidence" value="ECO:0007669"/>
    <property type="project" value="UniProtKB-UniRule"/>
</dbReference>
<dbReference type="InterPro" id="IPR016167">
    <property type="entry name" value="FAD-bd_PCMH_sub1"/>
</dbReference>
<dbReference type="InterPro" id="IPR011601">
    <property type="entry name" value="MurB_C"/>
</dbReference>
<feature type="domain" description="FAD-binding PCMH-type" evidence="17">
    <location>
        <begin position="27"/>
        <end position="190"/>
    </location>
</feature>
<keyword evidence="12 16" id="KW-0560">Oxidoreductase</keyword>
<keyword evidence="13 16" id="KW-0131">Cell cycle</keyword>
<evidence type="ECO:0000259" key="17">
    <source>
        <dbReference type="PROSITE" id="PS51387"/>
    </source>
</evidence>
<dbReference type="GO" id="GO:0009252">
    <property type="term" value="P:peptidoglycan biosynthetic process"/>
    <property type="evidence" value="ECO:0007669"/>
    <property type="project" value="UniProtKB-UniRule"/>
</dbReference>
<evidence type="ECO:0000256" key="13">
    <source>
        <dbReference type="ARBA" id="ARBA00023306"/>
    </source>
</evidence>
<feature type="active site" evidence="16">
    <location>
        <position position="169"/>
    </location>
</feature>
<dbReference type="HAMAP" id="MF_00037">
    <property type="entry name" value="MurB"/>
    <property type="match status" value="1"/>
</dbReference>
<dbReference type="PROSITE" id="PS51387">
    <property type="entry name" value="FAD_PCMH"/>
    <property type="match status" value="1"/>
</dbReference>
<dbReference type="InterPro" id="IPR016169">
    <property type="entry name" value="FAD-bd_PCMH_sub2"/>
</dbReference>
<sequence>MDNLYKTLKTYGKVKINEPLAKHTTFKIGGPAKYIVIVERIQALKELLTFLNEQGIPLAILGGGSNMLASDSGFDGVIIQIADKSCTIKDTTVVAAAGMQTVALAQATIKAGLTEFEWGVGVPGTIGGAVRGNAGATGWEMKDNVEKVEVYRDGETIILTNSECQFGYRHSIFKHNNDIILRVWLALKKGENKDSLKQALQYIKYRNETQPKGYASTGCIFKNVETQQLKNPIKNLQEIPQEFLENNRIPAGWLVEQVHMKGKKIGNAEVSERHGNFILNLGGATADDVLSLIAQIKQQVEEKYGIVLEEEIQIL</sequence>
<dbReference type="GO" id="GO:0051301">
    <property type="term" value="P:cell division"/>
    <property type="evidence" value="ECO:0007669"/>
    <property type="project" value="UniProtKB-KW"/>
</dbReference>
<dbReference type="InterPro" id="IPR016166">
    <property type="entry name" value="FAD-bd_PCMH"/>
</dbReference>
<keyword evidence="6 16" id="KW-0132">Cell division</keyword>
<dbReference type="UniPathway" id="UPA00219"/>
<evidence type="ECO:0000256" key="1">
    <source>
        <dbReference type="ARBA" id="ARBA00001974"/>
    </source>
</evidence>
<dbReference type="NCBIfam" id="TIGR00179">
    <property type="entry name" value="murB"/>
    <property type="match status" value="1"/>
</dbReference>
<protein>
    <recommendedName>
        <fullName evidence="16">UDP-N-acetylenolpyruvoylglucosamine reductase</fullName>
        <ecNumber evidence="16">1.3.1.98</ecNumber>
    </recommendedName>
    <alternativeName>
        <fullName evidence="16">UDP-N-acetylmuramate dehydrogenase</fullName>
    </alternativeName>
</protein>
<dbReference type="Gene3D" id="3.30.465.10">
    <property type="match status" value="1"/>
</dbReference>
<reference evidence="19" key="1">
    <citation type="submission" date="2017-09" db="EMBL/GenBank/DDBJ databases">
        <title>Depth-based differentiation of microbial function through sediment-hosted aquifers and enrichment of novel symbionts in the deep terrestrial subsurface.</title>
        <authorList>
            <person name="Probst A.J."/>
            <person name="Ladd B."/>
            <person name="Jarett J.K."/>
            <person name="Geller-Mcgrath D.E."/>
            <person name="Sieber C.M.K."/>
            <person name="Emerson J.B."/>
            <person name="Anantharaman K."/>
            <person name="Thomas B.C."/>
            <person name="Malmstrom R."/>
            <person name="Stieglmeier M."/>
            <person name="Klingl A."/>
            <person name="Woyke T."/>
            <person name="Ryan C.M."/>
            <person name="Banfield J.F."/>
        </authorList>
    </citation>
    <scope>NUCLEOTIDE SEQUENCE [LARGE SCALE GENOMIC DNA]</scope>
</reference>
<dbReference type="GO" id="GO:0008360">
    <property type="term" value="P:regulation of cell shape"/>
    <property type="evidence" value="ECO:0007669"/>
    <property type="project" value="UniProtKB-KW"/>
</dbReference>
<dbReference type="GO" id="GO:0005829">
    <property type="term" value="C:cytosol"/>
    <property type="evidence" value="ECO:0007669"/>
    <property type="project" value="TreeGrafter"/>
</dbReference>
<comment type="similarity">
    <text evidence="16">Belongs to the MurB family.</text>
</comment>
<dbReference type="SUPFAM" id="SSF56176">
    <property type="entry name" value="FAD-binding/transporter-associated domain-like"/>
    <property type="match status" value="1"/>
</dbReference>
<comment type="cofactor">
    <cofactor evidence="1 16">
        <name>FAD</name>
        <dbReference type="ChEBI" id="CHEBI:57692"/>
    </cofactor>
</comment>
<keyword evidence="5 16" id="KW-0963">Cytoplasm</keyword>
<dbReference type="Gene3D" id="3.30.43.10">
    <property type="entry name" value="Uridine Diphospho-n-acetylenolpyruvylglucosamine Reductase, domain 2"/>
    <property type="match status" value="1"/>
</dbReference>
<keyword evidence="7 16" id="KW-0285">Flavoprotein</keyword>
<gene>
    <name evidence="16" type="primary">murB</name>
    <name evidence="18" type="ORF">COU30_02835</name>
</gene>
<dbReference type="InterPro" id="IPR036318">
    <property type="entry name" value="FAD-bd_PCMH-like_sf"/>
</dbReference>
<comment type="catalytic activity">
    <reaction evidence="15 16">
        <text>UDP-N-acetyl-alpha-D-muramate + NADP(+) = UDP-N-acetyl-3-O-(1-carboxyvinyl)-alpha-D-glucosamine + NADPH + H(+)</text>
        <dbReference type="Rhea" id="RHEA:12248"/>
        <dbReference type="ChEBI" id="CHEBI:15378"/>
        <dbReference type="ChEBI" id="CHEBI:57783"/>
        <dbReference type="ChEBI" id="CHEBI:58349"/>
        <dbReference type="ChEBI" id="CHEBI:68483"/>
        <dbReference type="ChEBI" id="CHEBI:70757"/>
        <dbReference type="EC" id="1.3.1.98"/>
    </reaction>
</comment>
<keyword evidence="8 16" id="KW-0274">FAD</keyword>
<dbReference type="AlphaFoldDB" id="A0A2M6P0W1"/>
<proteinExistence type="inferred from homology"/>
<evidence type="ECO:0000256" key="7">
    <source>
        <dbReference type="ARBA" id="ARBA00022630"/>
    </source>
</evidence>
<keyword evidence="9 16" id="KW-0521">NADP</keyword>
<dbReference type="GO" id="GO:0071949">
    <property type="term" value="F:FAD binding"/>
    <property type="evidence" value="ECO:0007669"/>
    <property type="project" value="InterPro"/>
</dbReference>
<evidence type="ECO:0000256" key="11">
    <source>
        <dbReference type="ARBA" id="ARBA00022984"/>
    </source>
</evidence>
<dbReference type="Proteomes" id="UP000228528">
    <property type="component" value="Unassembled WGS sequence"/>
</dbReference>
<evidence type="ECO:0000313" key="18">
    <source>
        <dbReference type="EMBL" id="PIR77372.1"/>
    </source>
</evidence>
<evidence type="ECO:0000256" key="6">
    <source>
        <dbReference type="ARBA" id="ARBA00022618"/>
    </source>
</evidence>
<dbReference type="SUPFAM" id="SSF56194">
    <property type="entry name" value="Uridine diphospho-N-Acetylenolpyruvylglucosamine reductase, MurB, C-terminal domain"/>
    <property type="match status" value="1"/>
</dbReference>
<dbReference type="EMBL" id="PFBW01000125">
    <property type="protein sequence ID" value="PIR77372.1"/>
    <property type="molecule type" value="Genomic_DNA"/>
</dbReference>
<keyword evidence="11 16" id="KW-0573">Peptidoglycan synthesis</keyword>
<evidence type="ECO:0000256" key="16">
    <source>
        <dbReference type="HAMAP-Rule" id="MF_00037"/>
    </source>
</evidence>
<dbReference type="InterPro" id="IPR003170">
    <property type="entry name" value="MurB"/>
</dbReference>
<dbReference type="NCBIfam" id="NF010480">
    <property type="entry name" value="PRK13905.1"/>
    <property type="match status" value="1"/>
</dbReference>
<dbReference type="EC" id="1.3.1.98" evidence="16"/>
<dbReference type="PANTHER" id="PTHR21071:SF4">
    <property type="entry name" value="UDP-N-ACETYLENOLPYRUVOYLGLUCOSAMINE REDUCTASE"/>
    <property type="match status" value="1"/>
</dbReference>